<protein>
    <recommendedName>
        <fullName evidence="3">Nephrocystin 3-like N-terminal domain-containing protein</fullName>
    </recommendedName>
</protein>
<sequence length="830" mass="92510">MSSSADGTAATSASSKGKGPDLSALKPLHDATHRRDQERCPPKVSCLPGTRREATKKIMSWVDSEVKYNTHISWVHAGVGEGKSTIAQEICMTLEKKKRLAGSYFWSRSQDERSRWQPVAPTLAFQVAAAIVGTGASIEKVLKEEPDLLRSYISLANQMDKLVYGPCQAVLCKKTLASTVIKTTKAPYIIVLDGFDQCYDQEQLFDLLDRARKFFIENPKIPLRFIIFGRINSNSALQADSYDVGLFDLAQYSPKEDVSTFVKASLPQHSQEEIKSVEALAQGSFAVAVPLVQWILEVGTEAFPLHSAQLDKFYADVLARGSDLAHSSDIISAFTLLKRPLTVVGLSKFLGISPYEVITYLTAIAPLIHIPGRDDDIPLFFFNEGVRDYLLDEARSQSHHIDQFVLKSVVYRNLDLTIVHYEGLSEDKWMLPLDRSIVQCILEWPVHLDLVEEADPTFEVTNFDGRYTQILSRIQFLPLFPEVMAILALMGAHSRDQDVQVIHILTILQVPLGDIELILHGLAPLVAVGRGAANRIAGTISMSNKCSFRHESIREFLLDSTRSHGLSIAPAQYTFLSQRFLEIVFAVPIMLVNDRTFFATWPKYITMAIDRDPMYDLDSLEEPFKLLPPSQAARVVATQAWRDALALVLEPPEMEMLHKNVIEAIDAIKAKVPNAFDRVEAGFYLDKGENVIGLTSPRLLNRLISPPARKASGLVIASRRPVTVVEFLEGFRLLLEYEGDASRFCMPRGSGVGLQVERYPTNLNNNRFLLSLYQYTEPADPESSDTDSELAERRLQDGADPFLAPSEIQEEGRDGESARLIASGSGTRNH</sequence>
<dbReference type="OrthoDB" id="1577640at2759"/>
<dbReference type="Proteomes" id="UP000298030">
    <property type="component" value="Unassembled WGS sequence"/>
</dbReference>
<keyword evidence="5" id="KW-1185">Reference proteome</keyword>
<evidence type="ECO:0000256" key="1">
    <source>
        <dbReference type="ARBA" id="ARBA00022737"/>
    </source>
</evidence>
<feature type="compositionally biased region" description="Acidic residues" evidence="2">
    <location>
        <begin position="779"/>
        <end position="789"/>
    </location>
</feature>
<feature type="domain" description="Nephrocystin 3-like N-terminal" evidence="3">
    <location>
        <begin position="56"/>
        <end position="230"/>
    </location>
</feature>
<dbReference type="PANTHER" id="PTHR10039">
    <property type="entry name" value="AMELOGENIN"/>
    <property type="match status" value="1"/>
</dbReference>
<dbReference type="Pfam" id="PF24883">
    <property type="entry name" value="NPHP3_N"/>
    <property type="match status" value="1"/>
</dbReference>
<accession>A0A4Y7SM00</accession>
<evidence type="ECO:0000259" key="3">
    <source>
        <dbReference type="Pfam" id="PF24883"/>
    </source>
</evidence>
<evidence type="ECO:0000313" key="4">
    <source>
        <dbReference type="EMBL" id="TEB22900.1"/>
    </source>
</evidence>
<feature type="compositionally biased region" description="Low complexity" evidence="2">
    <location>
        <begin position="1"/>
        <end position="17"/>
    </location>
</feature>
<dbReference type="EMBL" id="QPFP01000084">
    <property type="protein sequence ID" value="TEB22900.1"/>
    <property type="molecule type" value="Genomic_DNA"/>
</dbReference>
<dbReference type="AlphaFoldDB" id="A0A4Y7SM00"/>
<feature type="compositionally biased region" description="Basic and acidic residues" evidence="2">
    <location>
        <begin position="27"/>
        <end position="41"/>
    </location>
</feature>
<reference evidence="4 5" key="1">
    <citation type="journal article" date="2019" name="Nat. Ecol. Evol.">
        <title>Megaphylogeny resolves global patterns of mushroom evolution.</title>
        <authorList>
            <person name="Varga T."/>
            <person name="Krizsan K."/>
            <person name="Foldi C."/>
            <person name="Dima B."/>
            <person name="Sanchez-Garcia M."/>
            <person name="Sanchez-Ramirez S."/>
            <person name="Szollosi G.J."/>
            <person name="Szarkandi J.G."/>
            <person name="Papp V."/>
            <person name="Albert L."/>
            <person name="Andreopoulos W."/>
            <person name="Angelini C."/>
            <person name="Antonin V."/>
            <person name="Barry K.W."/>
            <person name="Bougher N.L."/>
            <person name="Buchanan P."/>
            <person name="Buyck B."/>
            <person name="Bense V."/>
            <person name="Catcheside P."/>
            <person name="Chovatia M."/>
            <person name="Cooper J."/>
            <person name="Damon W."/>
            <person name="Desjardin D."/>
            <person name="Finy P."/>
            <person name="Geml J."/>
            <person name="Haridas S."/>
            <person name="Hughes K."/>
            <person name="Justo A."/>
            <person name="Karasinski D."/>
            <person name="Kautmanova I."/>
            <person name="Kiss B."/>
            <person name="Kocsube S."/>
            <person name="Kotiranta H."/>
            <person name="LaButti K.M."/>
            <person name="Lechner B.E."/>
            <person name="Liimatainen K."/>
            <person name="Lipzen A."/>
            <person name="Lukacs Z."/>
            <person name="Mihaltcheva S."/>
            <person name="Morgado L.N."/>
            <person name="Niskanen T."/>
            <person name="Noordeloos M.E."/>
            <person name="Ohm R.A."/>
            <person name="Ortiz-Santana B."/>
            <person name="Ovrebo C."/>
            <person name="Racz N."/>
            <person name="Riley R."/>
            <person name="Savchenko A."/>
            <person name="Shiryaev A."/>
            <person name="Soop K."/>
            <person name="Spirin V."/>
            <person name="Szebenyi C."/>
            <person name="Tomsovsky M."/>
            <person name="Tulloss R.E."/>
            <person name="Uehling J."/>
            <person name="Grigoriev I.V."/>
            <person name="Vagvolgyi C."/>
            <person name="Papp T."/>
            <person name="Martin F.M."/>
            <person name="Miettinen O."/>
            <person name="Hibbett D.S."/>
            <person name="Nagy L.G."/>
        </authorList>
    </citation>
    <scope>NUCLEOTIDE SEQUENCE [LARGE SCALE GENOMIC DNA]</scope>
    <source>
        <strain evidence="4 5">FP101781</strain>
    </source>
</reference>
<evidence type="ECO:0000256" key="2">
    <source>
        <dbReference type="SAM" id="MobiDB-lite"/>
    </source>
</evidence>
<organism evidence="4 5">
    <name type="scientific">Coprinellus micaceus</name>
    <name type="common">Glistening ink-cap mushroom</name>
    <name type="synonym">Coprinus micaceus</name>
    <dbReference type="NCBI Taxonomy" id="71717"/>
    <lineage>
        <taxon>Eukaryota</taxon>
        <taxon>Fungi</taxon>
        <taxon>Dikarya</taxon>
        <taxon>Basidiomycota</taxon>
        <taxon>Agaricomycotina</taxon>
        <taxon>Agaricomycetes</taxon>
        <taxon>Agaricomycetidae</taxon>
        <taxon>Agaricales</taxon>
        <taxon>Agaricineae</taxon>
        <taxon>Psathyrellaceae</taxon>
        <taxon>Coprinellus</taxon>
    </lineage>
</organism>
<gene>
    <name evidence="4" type="ORF">FA13DRAFT_1464579</name>
</gene>
<feature type="region of interest" description="Disordered" evidence="2">
    <location>
        <begin position="1"/>
        <end position="48"/>
    </location>
</feature>
<dbReference type="InterPro" id="IPR027417">
    <property type="entry name" value="P-loop_NTPase"/>
</dbReference>
<keyword evidence="1" id="KW-0677">Repeat</keyword>
<dbReference type="SUPFAM" id="SSF52540">
    <property type="entry name" value="P-loop containing nucleoside triphosphate hydrolases"/>
    <property type="match status" value="1"/>
</dbReference>
<evidence type="ECO:0000313" key="5">
    <source>
        <dbReference type="Proteomes" id="UP000298030"/>
    </source>
</evidence>
<comment type="caution">
    <text evidence="4">The sequence shown here is derived from an EMBL/GenBank/DDBJ whole genome shotgun (WGS) entry which is preliminary data.</text>
</comment>
<proteinExistence type="predicted"/>
<feature type="region of interest" description="Disordered" evidence="2">
    <location>
        <begin position="778"/>
        <end position="830"/>
    </location>
</feature>
<name>A0A4Y7SM00_COPMI</name>
<dbReference type="InterPro" id="IPR056884">
    <property type="entry name" value="NPHP3-like_N"/>
</dbReference>